<feature type="region of interest" description="Disordered" evidence="1">
    <location>
        <begin position="31"/>
        <end position="62"/>
    </location>
</feature>
<evidence type="ECO:0000256" key="1">
    <source>
        <dbReference type="SAM" id="MobiDB-lite"/>
    </source>
</evidence>
<dbReference type="Proteomes" id="UP000192907">
    <property type="component" value="Unassembled WGS sequence"/>
</dbReference>
<accession>A0A1Y6BCS2</accession>
<name>A0A1Y6BCS2_9BACT</name>
<proteinExistence type="predicted"/>
<keyword evidence="3" id="KW-1185">Reference proteome</keyword>
<gene>
    <name evidence="2" type="ORF">SAMN06296036_103306</name>
</gene>
<dbReference type="AlphaFoldDB" id="A0A1Y6BCS2"/>
<protein>
    <submittedName>
        <fullName evidence="2">Uncharacterized protein</fullName>
    </submittedName>
</protein>
<dbReference type="RefSeq" id="WP_132315815.1">
    <property type="nucleotide sequence ID" value="NZ_FWZT01000003.1"/>
</dbReference>
<dbReference type="EMBL" id="FWZT01000003">
    <property type="protein sequence ID" value="SMF03052.1"/>
    <property type="molecule type" value="Genomic_DNA"/>
</dbReference>
<organism evidence="2 3">
    <name type="scientific">Pseudobacteriovorax antillogorgiicola</name>
    <dbReference type="NCBI Taxonomy" id="1513793"/>
    <lineage>
        <taxon>Bacteria</taxon>
        <taxon>Pseudomonadati</taxon>
        <taxon>Bdellovibrionota</taxon>
        <taxon>Oligoflexia</taxon>
        <taxon>Oligoflexales</taxon>
        <taxon>Pseudobacteriovoracaceae</taxon>
        <taxon>Pseudobacteriovorax</taxon>
    </lineage>
</organism>
<sequence>MLRTQASDMAGQPQYAVARHHHIADMARLTPALSSSSPDQLRVAQTSIAPSYSSDLSATDQP</sequence>
<reference evidence="3" key="1">
    <citation type="submission" date="2017-04" db="EMBL/GenBank/DDBJ databases">
        <authorList>
            <person name="Varghese N."/>
            <person name="Submissions S."/>
        </authorList>
    </citation>
    <scope>NUCLEOTIDE SEQUENCE [LARGE SCALE GENOMIC DNA]</scope>
    <source>
        <strain evidence="3">RKEM611</strain>
    </source>
</reference>
<feature type="compositionally biased region" description="Polar residues" evidence="1">
    <location>
        <begin position="32"/>
        <end position="62"/>
    </location>
</feature>
<evidence type="ECO:0000313" key="3">
    <source>
        <dbReference type="Proteomes" id="UP000192907"/>
    </source>
</evidence>
<evidence type="ECO:0000313" key="2">
    <source>
        <dbReference type="EMBL" id="SMF03052.1"/>
    </source>
</evidence>